<feature type="binding site" evidence="9">
    <location>
        <position position="97"/>
    </location>
    <ligand>
        <name>Mg(2+)</name>
        <dbReference type="ChEBI" id="CHEBI:18420"/>
    </ligand>
</feature>
<dbReference type="InterPro" id="IPR023061">
    <property type="entry name" value="SelD_I"/>
</dbReference>
<keyword evidence="13" id="KW-1185">Reference proteome</keyword>
<reference evidence="12 13" key="1">
    <citation type="submission" date="2020-08" db="EMBL/GenBank/DDBJ databases">
        <title>Genomic Encyclopedia of Archaeal and Bacterial Type Strains, Phase II (KMG-II): from individual species to whole genera.</title>
        <authorList>
            <person name="Goeker M."/>
        </authorList>
    </citation>
    <scope>NUCLEOTIDE SEQUENCE [LARGE SCALE GENOMIC DNA]</scope>
    <source>
        <strain evidence="12 13">DSM 23288</strain>
    </source>
</reference>
<feature type="active site" evidence="9">
    <location>
        <position position="24"/>
    </location>
</feature>
<evidence type="ECO:0000256" key="2">
    <source>
        <dbReference type="ARBA" id="ARBA00022679"/>
    </source>
</evidence>
<feature type="binding site" description="in other chain" evidence="9">
    <location>
        <position position="97"/>
    </location>
    <ligand>
        <name>ATP</name>
        <dbReference type="ChEBI" id="CHEBI:30616"/>
        <note>ligand shared between dimeric partners</note>
    </ligand>
</feature>
<dbReference type="GO" id="GO:0005524">
    <property type="term" value="F:ATP binding"/>
    <property type="evidence" value="ECO:0007669"/>
    <property type="project" value="UniProtKB-UniRule"/>
</dbReference>
<comment type="catalytic activity">
    <reaction evidence="9">
        <text>hydrogenselenide + ATP + H2O = selenophosphate + AMP + phosphate + 2 H(+)</text>
        <dbReference type="Rhea" id="RHEA:18737"/>
        <dbReference type="ChEBI" id="CHEBI:15377"/>
        <dbReference type="ChEBI" id="CHEBI:15378"/>
        <dbReference type="ChEBI" id="CHEBI:16144"/>
        <dbReference type="ChEBI" id="CHEBI:29317"/>
        <dbReference type="ChEBI" id="CHEBI:30616"/>
        <dbReference type="ChEBI" id="CHEBI:43474"/>
        <dbReference type="ChEBI" id="CHEBI:456215"/>
        <dbReference type="EC" id="2.7.9.3"/>
    </reaction>
</comment>
<dbReference type="GO" id="GO:0005737">
    <property type="term" value="C:cytoplasm"/>
    <property type="evidence" value="ECO:0007669"/>
    <property type="project" value="TreeGrafter"/>
</dbReference>
<evidence type="ECO:0000256" key="6">
    <source>
        <dbReference type="ARBA" id="ARBA00022840"/>
    </source>
</evidence>
<dbReference type="Pfam" id="PF00586">
    <property type="entry name" value="AIRS"/>
    <property type="match status" value="1"/>
</dbReference>
<sequence>MTAASSPSTAAAPPLTSLAAGAGCGCKLPAAELLPIVRRLPTQQDERLLVGSATSDDAAVFRVRDDLALVQTIDFFTPLVDDPFDFGRIAAANAFSDVYAMGGTPVTALNVVAYPLRSLGGETLAEILRGGLAVAEEAGAVIAGGHSIDDAEPKYGLAVTGVVDPGRVLSNAGARAGDALVLTKPLGVGAVVAARKRGAVDDALLARAVATMTELNAAASRAALEAGARAATDVTGFGLLGHLHHLCRESGLAADLEAAAVPALDGVQALLSGGDEEAPGRSGGARRNAAWAEGFATFDGGVPAWRRRLVTDATTSGGLLIALPADAAARVPGPVVGTLRAGPPGTIRVR</sequence>
<dbReference type="GO" id="GO:0016260">
    <property type="term" value="P:selenocysteine biosynthetic process"/>
    <property type="evidence" value="ECO:0007669"/>
    <property type="project" value="InterPro"/>
</dbReference>
<gene>
    <name evidence="9" type="primary">selD</name>
    <name evidence="12" type="ORF">BDZ31_003864</name>
</gene>
<dbReference type="CDD" id="cd02195">
    <property type="entry name" value="SelD"/>
    <property type="match status" value="1"/>
</dbReference>
<evidence type="ECO:0000256" key="1">
    <source>
        <dbReference type="ARBA" id="ARBA00008026"/>
    </source>
</evidence>
<feature type="binding site" description="in other chain" evidence="9">
    <location>
        <position position="27"/>
    </location>
    <ligand>
        <name>ATP</name>
        <dbReference type="ChEBI" id="CHEBI:30616"/>
        <note>ligand shared between dimeric partners</note>
    </ligand>
</feature>
<comment type="subunit">
    <text evidence="9">Homodimer.</text>
</comment>
<evidence type="ECO:0000313" key="12">
    <source>
        <dbReference type="EMBL" id="MBB4664261.1"/>
    </source>
</evidence>
<keyword evidence="6 9" id="KW-0067">ATP-binding</keyword>
<dbReference type="FunFam" id="3.30.1330.10:FF:000003">
    <property type="entry name" value="Selenide, water dikinase"/>
    <property type="match status" value="1"/>
</dbReference>
<evidence type="ECO:0000259" key="11">
    <source>
        <dbReference type="Pfam" id="PF02769"/>
    </source>
</evidence>
<feature type="binding site" description="in other chain" evidence="9">
    <location>
        <position position="74"/>
    </location>
    <ligand>
        <name>ATP</name>
        <dbReference type="ChEBI" id="CHEBI:30616"/>
        <note>ligand shared between dimeric partners</note>
    </ligand>
</feature>
<evidence type="ECO:0000313" key="13">
    <source>
        <dbReference type="Proteomes" id="UP000585272"/>
    </source>
</evidence>
<feature type="site" description="Important for catalytic activity" evidence="9">
    <location>
        <position position="27"/>
    </location>
</feature>
<keyword evidence="4 9" id="KW-0547">Nucleotide-binding</keyword>
<dbReference type="Gene3D" id="3.30.1330.10">
    <property type="entry name" value="PurM-like, N-terminal domain"/>
    <property type="match status" value="1"/>
</dbReference>
<dbReference type="EMBL" id="JACHNU010000006">
    <property type="protein sequence ID" value="MBB4664261.1"/>
    <property type="molecule type" value="Genomic_DNA"/>
</dbReference>
<dbReference type="NCBIfam" id="NF002098">
    <property type="entry name" value="PRK00943.1"/>
    <property type="match status" value="1"/>
</dbReference>
<feature type="binding site" description="in other chain" evidence="9">
    <location>
        <begin position="54"/>
        <end position="56"/>
    </location>
    <ligand>
        <name>ATP</name>
        <dbReference type="ChEBI" id="CHEBI:30616"/>
        <note>ligand shared between dimeric partners</note>
    </ligand>
</feature>
<dbReference type="Proteomes" id="UP000585272">
    <property type="component" value="Unassembled WGS sequence"/>
</dbReference>
<dbReference type="PIRSF" id="PIRSF036407">
    <property type="entry name" value="Selenphspht_syn"/>
    <property type="match status" value="1"/>
</dbReference>
<dbReference type="EC" id="2.7.9.3" evidence="9"/>
<dbReference type="InterPro" id="IPR004536">
    <property type="entry name" value="SPS/SelD"/>
</dbReference>
<keyword evidence="5 9" id="KW-0418">Kinase</keyword>
<evidence type="ECO:0000256" key="5">
    <source>
        <dbReference type="ARBA" id="ARBA00022777"/>
    </source>
</evidence>
<organism evidence="12 13">
    <name type="scientific">Conexibacter arvalis</name>
    <dbReference type="NCBI Taxonomy" id="912552"/>
    <lineage>
        <taxon>Bacteria</taxon>
        <taxon>Bacillati</taxon>
        <taxon>Actinomycetota</taxon>
        <taxon>Thermoleophilia</taxon>
        <taxon>Solirubrobacterales</taxon>
        <taxon>Conexibacteraceae</taxon>
        <taxon>Conexibacter</taxon>
    </lineage>
</organism>
<dbReference type="SUPFAM" id="SSF55326">
    <property type="entry name" value="PurM N-terminal domain-like"/>
    <property type="match status" value="1"/>
</dbReference>
<feature type="binding site" evidence="9">
    <location>
        <begin position="145"/>
        <end position="147"/>
    </location>
    <ligand>
        <name>ATP</name>
        <dbReference type="ChEBI" id="CHEBI:30616"/>
        <note>ligand shared between dimeric partners</note>
    </ligand>
</feature>
<comment type="similarity">
    <text evidence="1 9">Belongs to the selenophosphate synthase 1 family. Class I subfamily.</text>
</comment>
<name>A0A840IJ58_9ACTN</name>
<feature type="domain" description="PurM-like C-terminal" evidence="11">
    <location>
        <begin position="175"/>
        <end position="331"/>
    </location>
</feature>
<keyword evidence="3 9" id="KW-0479">Metal-binding</keyword>
<dbReference type="InterPro" id="IPR016188">
    <property type="entry name" value="PurM-like_N"/>
</dbReference>
<dbReference type="NCBIfam" id="TIGR00476">
    <property type="entry name" value="selD"/>
    <property type="match status" value="1"/>
</dbReference>
<dbReference type="PANTHER" id="PTHR10256">
    <property type="entry name" value="SELENIDE, WATER DIKINASE"/>
    <property type="match status" value="1"/>
</dbReference>
<comment type="cofactor">
    <cofactor evidence="9">
        <name>Mg(2+)</name>
        <dbReference type="ChEBI" id="CHEBI:18420"/>
    </cofactor>
    <text evidence="9">Binds 1 Mg(2+) ion per monomer.</text>
</comment>
<accession>A0A840IJ58</accession>
<dbReference type="InterPro" id="IPR036921">
    <property type="entry name" value="PurM-like_N_sf"/>
</dbReference>
<dbReference type="Pfam" id="PF02769">
    <property type="entry name" value="AIRS_C"/>
    <property type="match status" value="1"/>
</dbReference>
<feature type="domain" description="PurM-like N-terminal" evidence="10">
    <location>
        <begin position="56"/>
        <end position="163"/>
    </location>
</feature>
<keyword evidence="8 9" id="KW-0711">Selenium</keyword>
<feature type="binding site" evidence="9">
    <location>
        <position position="233"/>
    </location>
    <ligand>
        <name>Mg(2+)</name>
        <dbReference type="ChEBI" id="CHEBI:18420"/>
    </ligand>
</feature>
<evidence type="ECO:0000256" key="9">
    <source>
        <dbReference type="HAMAP-Rule" id="MF_00625"/>
    </source>
</evidence>
<dbReference type="PANTHER" id="PTHR10256:SF0">
    <property type="entry name" value="INACTIVE SELENIDE, WATER DIKINASE-LIKE PROTEIN-RELATED"/>
    <property type="match status" value="1"/>
</dbReference>
<dbReference type="GO" id="GO:0000287">
    <property type="term" value="F:magnesium ion binding"/>
    <property type="evidence" value="ECO:0007669"/>
    <property type="project" value="UniProtKB-UniRule"/>
</dbReference>
<protein>
    <recommendedName>
        <fullName evidence="9">Selenide, water dikinase</fullName>
        <ecNumber evidence="9">2.7.9.3</ecNumber>
    </recommendedName>
    <alternativeName>
        <fullName evidence="9">Selenium donor protein</fullName>
    </alternativeName>
    <alternativeName>
        <fullName evidence="9">Selenophosphate synthase</fullName>
    </alternativeName>
</protein>
<dbReference type="InterPro" id="IPR036676">
    <property type="entry name" value="PurM-like_C_sf"/>
</dbReference>
<dbReference type="SUPFAM" id="SSF56042">
    <property type="entry name" value="PurM C-terminal domain-like"/>
    <property type="match status" value="1"/>
</dbReference>
<evidence type="ECO:0000256" key="7">
    <source>
        <dbReference type="ARBA" id="ARBA00022842"/>
    </source>
</evidence>
<comment type="caution">
    <text evidence="12">The sequence shown here is derived from an EMBL/GenBank/DDBJ whole genome shotgun (WGS) entry which is preliminary data.</text>
</comment>
<dbReference type="InterPro" id="IPR010918">
    <property type="entry name" value="PurM-like_C_dom"/>
</dbReference>
<evidence type="ECO:0000259" key="10">
    <source>
        <dbReference type="Pfam" id="PF00586"/>
    </source>
</evidence>
<dbReference type="AlphaFoldDB" id="A0A840IJ58"/>
<dbReference type="Gene3D" id="3.90.650.10">
    <property type="entry name" value="PurM-like C-terminal domain"/>
    <property type="match status" value="1"/>
</dbReference>
<keyword evidence="7 9" id="KW-0460">Magnesium</keyword>
<keyword evidence="2 9" id="KW-0808">Transferase</keyword>
<dbReference type="GO" id="GO:0004756">
    <property type="term" value="F:selenide, water dikinase activity"/>
    <property type="evidence" value="ECO:0007669"/>
    <property type="project" value="UniProtKB-UniRule"/>
</dbReference>
<evidence type="ECO:0000256" key="8">
    <source>
        <dbReference type="ARBA" id="ARBA00023266"/>
    </source>
</evidence>
<proteinExistence type="inferred from homology"/>
<evidence type="ECO:0000256" key="4">
    <source>
        <dbReference type="ARBA" id="ARBA00022741"/>
    </source>
</evidence>
<feature type="binding site" evidence="9">
    <location>
        <position position="57"/>
    </location>
    <ligand>
        <name>Mg(2+)</name>
        <dbReference type="ChEBI" id="CHEBI:18420"/>
    </ligand>
</feature>
<evidence type="ECO:0000256" key="3">
    <source>
        <dbReference type="ARBA" id="ARBA00022723"/>
    </source>
</evidence>
<comment type="function">
    <text evidence="9">Synthesizes selenophosphate from selenide and ATP.</text>
</comment>
<dbReference type="HAMAP" id="MF_00625">
    <property type="entry name" value="SelD"/>
    <property type="match status" value="1"/>
</dbReference>